<feature type="region of interest" description="Disordered" evidence="1">
    <location>
        <begin position="142"/>
        <end position="162"/>
    </location>
</feature>
<sequence length="162" mass="18411">MSQPYPSASVNGSLTLIGKGILVNLTLYLLLLLLFLLLFLFIKSNYHHHLQITPAQHSSTPPTTAKKGIAYSTFFNTTHQSLPLNSTCSTPLKHHNSIFNHRHTTIPTTVHHHKHHQNTLQPPNTAAYFDHHYPLPPCHHLQHREPTPTMIKQNPNLQNQKP</sequence>
<feature type="transmembrane region" description="Helical" evidence="2">
    <location>
        <begin position="20"/>
        <end position="42"/>
    </location>
</feature>
<dbReference type="InParanoid" id="A0A251SCY5"/>
<evidence type="ECO:0000256" key="2">
    <source>
        <dbReference type="SAM" id="Phobius"/>
    </source>
</evidence>
<reference evidence="3" key="3">
    <citation type="submission" date="2020-06" db="EMBL/GenBank/DDBJ databases">
        <title>Helianthus annuus Genome sequencing and assembly Release 2.</title>
        <authorList>
            <person name="Gouzy J."/>
            <person name="Langlade N."/>
            <person name="Munos S."/>
        </authorList>
    </citation>
    <scope>NUCLEOTIDE SEQUENCE</scope>
    <source>
        <tissue evidence="3">Leaves</tissue>
    </source>
</reference>
<keyword evidence="2" id="KW-0472">Membrane</keyword>
<keyword evidence="5" id="KW-1185">Reference proteome</keyword>
<feature type="compositionally biased region" description="Polar residues" evidence="1">
    <location>
        <begin position="150"/>
        <end position="162"/>
    </location>
</feature>
<protein>
    <submittedName>
        <fullName evidence="4">Uncharacterized protein</fullName>
    </submittedName>
</protein>
<gene>
    <name evidence="4" type="ORF">HannXRQ_Chr15g0497341</name>
    <name evidence="3" type="ORF">HanXRQr2_Chr15g0722421</name>
</gene>
<keyword evidence="2" id="KW-1133">Transmembrane helix</keyword>
<dbReference type="AlphaFoldDB" id="A0A251SCY5"/>
<proteinExistence type="predicted"/>
<organism evidence="4 5">
    <name type="scientific">Helianthus annuus</name>
    <name type="common">Common sunflower</name>
    <dbReference type="NCBI Taxonomy" id="4232"/>
    <lineage>
        <taxon>Eukaryota</taxon>
        <taxon>Viridiplantae</taxon>
        <taxon>Streptophyta</taxon>
        <taxon>Embryophyta</taxon>
        <taxon>Tracheophyta</taxon>
        <taxon>Spermatophyta</taxon>
        <taxon>Magnoliopsida</taxon>
        <taxon>eudicotyledons</taxon>
        <taxon>Gunneridae</taxon>
        <taxon>Pentapetalae</taxon>
        <taxon>asterids</taxon>
        <taxon>campanulids</taxon>
        <taxon>Asterales</taxon>
        <taxon>Asteraceae</taxon>
        <taxon>Asteroideae</taxon>
        <taxon>Heliantheae alliance</taxon>
        <taxon>Heliantheae</taxon>
        <taxon>Helianthus</taxon>
    </lineage>
</organism>
<accession>A0A251SCY5</accession>
<name>A0A251SCY5_HELAN</name>
<evidence type="ECO:0000313" key="4">
    <source>
        <dbReference type="EMBL" id="OTF96726.1"/>
    </source>
</evidence>
<dbReference type="EMBL" id="CM007904">
    <property type="protein sequence ID" value="OTF96726.1"/>
    <property type="molecule type" value="Genomic_DNA"/>
</dbReference>
<evidence type="ECO:0000256" key="1">
    <source>
        <dbReference type="SAM" id="MobiDB-lite"/>
    </source>
</evidence>
<evidence type="ECO:0000313" key="3">
    <source>
        <dbReference type="EMBL" id="KAF5767029.1"/>
    </source>
</evidence>
<reference evidence="4" key="2">
    <citation type="submission" date="2017-02" db="EMBL/GenBank/DDBJ databases">
        <title>Sunflower complete genome.</title>
        <authorList>
            <person name="Langlade N."/>
            <person name="Munos S."/>
        </authorList>
    </citation>
    <scope>NUCLEOTIDE SEQUENCE [LARGE SCALE GENOMIC DNA]</scope>
    <source>
        <tissue evidence="4">Leaves</tissue>
    </source>
</reference>
<dbReference type="Gramene" id="mRNA:HanXRQr2_Chr15g0722421">
    <property type="protein sequence ID" value="CDS:HanXRQr2_Chr15g0722421.1"/>
    <property type="gene ID" value="HanXRQr2_Chr15g0722421"/>
</dbReference>
<evidence type="ECO:0000313" key="5">
    <source>
        <dbReference type="Proteomes" id="UP000215914"/>
    </source>
</evidence>
<reference evidence="3 5" key="1">
    <citation type="journal article" date="2017" name="Nature">
        <title>The sunflower genome provides insights into oil metabolism, flowering and Asterid evolution.</title>
        <authorList>
            <person name="Badouin H."/>
            <person name="Gouzy J."/>
            <person name="Grassa C.J."/>
            <person name="Murat F."/>
            <person name="Staton S.E."/>
            <person name="Cottret L."/>
            <person name="Lelandais-Briere C."/>
            <person name="Owens G.L."/>
            <person name="Carrere S."/>
            <person name="Mayjonade B."/>
            <person name="Legrand L."/>
            <person name="Gill N."/>
            <person name="Kane N.C."/>
            <person name="Bowers J.E."/>
            <person name="Hubner S."/>
            <person name="Bellec A."/>
            <person name="Berard A."/>
            <person name="Berges H."/>
            <person name="Blanchet N."/>
            <person name="Boniface M.C."/>
            <person name="Brunel D."/>
            <person name="Catrice O."/>
            <person name="Chaidir N."/>
            <person name="Claudel C."/>
            <person name="Donnadieu C."/>
            <person name="Faraut T."/>
            <person name="Fievet G."/>
            <person name="Helmstetter N."/>
            <person name="King M."/>
            <person name="Knapp S.J."/>
            <person name="Lai Z."/>
            <person name="Le Paslier M.C."/>
            <person name="Lippi Y."/>
            <person name="Lorenzon L."/>
            <person name="Mandel J.R."/>
            <person name="Marage G."/>
            <person name="Marchand G."/>
            <person name="Marquand E."/>
            <person name="Bret-Mestries E."/>
            <person name="Morien E."/>
            <person name="Nambeesan S."/>
            <person name="Nguyen T."/>
            <person name="Pegot-Espagnet P."/>
            <person name="Pouilly N."/>
            <person name="Raftis F."/>
            <person name="Sallet E."/>
            <person name="Schiex T."/>
            <person name="Thomas J."/>
            <person name="Vandecasteele C."/>
            <person name="Vares D."/>
            <person name="Vear F."/>
            <person name="Vautrin S."/>
            <person name="Crespi M."/>
            <person name="Mangin B."/>
            <person name="Burke J.M."/>
            <person name="Salse J."/>
            <person name="Munos S."/>
            <person name="Vincourt P."/>
            <person name="Rieseberg L.H."/>
            <person name="Langlade N.B."/>
        </authorList>
    </citation>
    <scope>NUCLEOTIDE SEQUENCE [LARGE SCALE GENOMIC DNA]</scope>
    <source>
        <strain evidence="5">cv. SF193</strain>
        <tissue evidence="3">Leaves</tissue>
    </source>
</reference>
<dbReference type="EMBL" id="MNCJ02000330">
    <property type="protein sequence ID" value="KAF5767029.1"/>
    <property type="molecule type" value="Genomic_DNA"/>
</dbReference>
<keyword evidence="2" id="KW-0812">Transmembrane</keyword>
<dbReference type="Proteomes" id="UP000215914">
    <property type="component" value="Chromosome 15"/>
</dbReference>